<dbReference type="SMART" id="SM00458">
    <property type="entry name" value="RICIN"/>
    <property type="match status" value="1"/>
</dbReference>
<dbReference type="Proteomes" id="UP000298246">
    <property type="component" value="Unassembled WGS sequence"/>
</dbReference>
<keyword evidence="13" id="KW-1185">Reference proteome</keyword>
<dbReference type="InterPro" id="IPR013783">
    <property type="entry name" value="Ig-like_fold"/>
</dbReference>
<dbReference type="PROSITE" id="PS00655">
    <property type="entry name" value="GLYCOSYL_HYDROL_F6_1"/>
    <property type="match status" value="1"/>
</dbReference>
<dbReference type="InterPro" id="IPR036434">
    <property type="entry name" value="Beta_cellobiohydrolase_sf"/>
</dbReference>
<feature type="domain" description="Ricin B lectin" evidence="11">
    <location>
        <begin position="652"/>
        <end position="790"/>
    </location>
</feature>
<dbReference type="SUPFAM" id="SSF49265">
    <property type="entry name" value="Fibronectin type III"/>
    <property type="match status" value="1"/>
</dbReference>
<dbReference type="InterPro" id="IPR016288">
    <property type="entry name" value="Beta_cellobiohydrolase"/>
</dbReference>
<proteinExistence type="inferred from homology"/>
<dbReference type="Gene3D" id="3.20.20.40">
    <property type="entry name" value="1, 4-beta cellobiohydrolase"/>
    <property type="match status" value="1"/>
</dbReference>
<dbReference type="GO" id="GO:0030245">
    <property type="term" value="P:cellulose catabolic process"/>
    <property type="evidence" value="ECO:0007669"/>
    <property type="project" value="UniProtKB-KW"/>
</dbReference>
<dbReference type="Gene3D" id="2.80.10.50">
    <property type="match status" value="1"/>
</dbReference>
<evidence type="ECO:0000256" key="7">
    <source>
        <dbReference type="ARBA" id="ARBA00023326"/>
    </source>
</evidence>
<evidence type="ECO:0000256" key="3">
    <source>
        <dbReference type="ARBA" id="ARBA00023001"/>
    </source>
</evidence>
<evidence type="ECO:0000256" key="8">
    <source>
        <dbReference type="PROSITE-ProRule" id="PRU10056"/>
    </source>
</evidence>
<dbReference type="SUPFAM" id="SSF50370">
    <property type="entry name" value="Ricin B-like lectins"/>
    <property type="match status" value="1"/>
</dbReference>
<reference evidence="12 13" key="1">
    <citation type="submission" date="2017-03" db="EMBL/GenBank/DDBJ databases">
        <title>Isolation of Levoglucosan Utilizing Bacteria.</title>
        <authorList>
            <person name="Arya A.S."/>
        </authorList>
    </citation>
    <scope>NUCLEOTIDE SEQUENCE [LARGE SCALE GENOMIC DNA]</scope>
    <source>
        <strain evidence="12 13">MEC069</strain>
    </source>
</reference>
<name>A0A4Y8Q096_9BACL</name>
<evidence type="ECO:0000256" key="4">
    <source>
        <dbReference type="ARBA" id="ARBA00023157"/>
    </source>
</evidence>
<feature type="signal peptide" evidence="9">
    <location>
        <begin position="1"/>
        <end position="28"/>
    </location>
</feature>
<keyword evidence="3 9" id="KW-0136">Cellulose degradation</keyword>
<dbReference type="AlphaFoldDB" id="A0A4Y8Q096"/>
<organism evidence="12 13">
    <name type="scientific">Paenibacillus athensensis</name>
    <dbReference type="NCBI Taxonomy" id="1967502"/>
    <lineage>
        <taxon>Bacteria</taxon>
        <taxon>Bacillati</taxon>
        <taxon>Bacillota</taxon>
        <taxon>Bacilli</taxon>
        <taxon>Bacillales</taxon>
        <taxon>Paenibacillaceae</taxon>
        <taxon>Paenibacillus</taxon>
    </lineage>
</organism>
<accession>A0A4Y8Q096</accession>
<comment type="caution">
    <text evidence="12">The sequence shown here is derived from an EMBL/GenBank/DDBJ whole genome shotgun (WGS) entry which is preliminary data.</text>
</comment>
<dbReference type="CDD" id="cd00161">
    <property type="entry name" value="beta-trefoil_Ricin-like"/>
    <property type="match status" value="1"/>
</dbReference>
<comment type="similarity">
    <text evidence="9">Belongs to the glycosyl hydrolase family 6.</text>
</comment>
<keyword evidence="4" id="KW-1015">Disulfide bond</keyword>
<feature type="active site" evidence="8">
    <location>
        <position position="131"/>
    </location>
</feature>
<feature type="region of interest" description="Disordered" evidence="10">
    <location>
        <begin position="401"/>
        <end position="422"/>
    </location>
</feature>
<dbReference type="EMBL" id="MYFO01000015">
    <property type="protein sequence ID" value="TFE87110.1"/>
    <property type="molecule type" value="Genomic_DNA"/>
</dbReference>
<protein>
    <recommendedName>
        <fullName evidence="9">Glucanase</fullName>
        <ecNumber evidence="9">3.2.1.-</ecNumber>
    </recommendedName>
</protein>
<feature type="compositionally biased region" description="Polar residues" evidence="10">
    <location>
        <begin position="402"/>
        <end position="411"/>
    </location>
</feature>
<dbReference type="Pfam" id="PF01341">
    <property type="entry name" value="Glyco_hydro_6"/>
    <property type="match status" value="1"/>
</dbReference>
<dbReference type="Pfam" id="PF14200">
    <property type="entry name" value="RicinB_lectin_2"/>
    <property type="match status" value="2"/>
</dbReference>
<keyword evidence="1 9" id="KW-0732">Signal</keyword>
<dbReference type="PANTHER" id="PTHR34876:SF4">
    <property type="entry name" value="1,4-BETA-D-GLUCAN CELLOBIOHYDROLASE C-RELATED"/>
    <property type="match status" value="1"/>
</dbReference>
<dbReference type="SUPFAM" id="SSF51989">
    <property type="entry name" value="Glycosyl hydrolases family 6, cellulases"/>
    <property type="match status" value="1"/>
</dbReference>
<dbReference type="PRINTS" id="PR00733">
    <property type="entry name" value="GLHYDRLASE6"/>
</dbReference>
<dbReference type="OrthoDB" id="9775889at2"/>
<evidence type="ECO:0000256" key="5">
    <source>
        <dbReference type="ARBA" id="ARBA00023277"/>
    </source>
</evidence>
<evidence type="ECO:0000313" key="12">
    <source>
        <dbReference type="EMBL" id="TFE87110.1"/>
    </source>
</evidence>
<dbReference type="EC" id="3.2.1.-" evidence="9"/>
<evidence type="ECO:0000256" key="6">
    <source>
        <dbReference type="ARBA" id="ARBA00023295"/>
    </source>
</evidence>
<dbReference type="InterPro" id="IPR000772">
    <property type="entry name" value="Ricin_B_lectin"/>
</dbReference>
<dbReference type="PROSITE" id="PS50231">
    <property type="entry name" value="RICIN_B_LECTIN"/>
    <property type="match status" value="1"/>
</dbReference>
<dbReference type="InterPro" id="IPR035992">
    <property type="entry name" value="Ricin_B-like_lectins"/>
</dbReference>
<keyword evidence="6 9" id="KW-0326">Glycosidase</keyword>
<sequence>MKVRMKRNLRHSLLAALMALVMLGGLLAIEAPAAALESHVDNPFAGATAYVNPDYSSEVEQSITMTSDPLLQARMETIKSYPTAVWLDRIAAINPSGGRSLVDHLDQALAQKPIGGAITASFVIYNLPGRDCAALASGGELPLSAAGLARYKSEYIDVIAGIFSNPKYQDIRIVTMVEPDGLPNLTTNLSDPECKQASDSGIYVQGVQYALDKLSAIPNVYTYMDIGHSGWLGWDANLSGVVSLFTTTVQGTKKGFASVDGFVTNTSNYTPVAEPFLTNPNQSVGGSQVKTVNFYSWNPNFDESDYTAALYTKFTQAGWPSTIGFLIDTSRNGWGGVNRPAGASGSTAAAYVTNSKIDRRAHRGLWCNLNGAGLGYAPQAAPADFAASHLDAFVWNKPPGQSDGSSVNIPNSDGKKPDPNCNPSYVFQAASGSNPAILSGAMPNAPLAGLWFYDQFKMLINNAYPAVTPTPRLSARQLPGSKAELTWSNLGTGYTYDITAKTKLLTTTVTVPGMPTNLTGSSAVVEIPQIFTISKAQFQITVKNSSGAVISKSAWATITPLDFRMSASYGGNYPYFPMIAWSPVYGASYYVVERSTDKSTWINPANNYADPAVGFTDTTFEPGKIYYYRVCAAGPDRNFTDSCSAAQMVVNTKAVYLLREMNSRKMLDVNNNGTADGTKIQLWTQNNSDAQKWQFKRITDTDYTLVHVSSGKTLDVMYAGTANGTAVHLWTPNGGISQVWRVTPNSDGTLSLLNPNSNKLLTASNNGTADGTQMVVQDANASAAQKWTLLQYP</sequence>
<keyword evidence="5 9" id="KW-0119">Carbohydrate metabolism</keyword>
<evidence type="ECO:0000256" key="10">
    <source>
        <dbReference type="SAM" id="MobiDB-lite"/>
    </source>
</evidence>
<dbReference type="GO" id="GO:0004553">
    <property type="term" value="F:hydrolase activity, hydrolyzing O-glycosyl compounds"/>
    <property type="evidence" value="ECO:0007669"/>
    <property type="project" value="InterPro"/>
</dbReference>
<feature type="chain" id="PRO_5021513074" description="Glucanase" evidence="9">
    <location>
        <begin position="29"/>
        <end position="793"/>
    </location>
</feature>
<evidence type="ECO:0000256" key="9">
    <source>
        <dbReference type="RuleBase" id="RU361186"/>
    </source>
</evidence>
<evidence type="ECO:0000256" key="2">
    <source>
        <dbReference type="ARBA" id="ARBA00022801"/>
    </source>
</evidence>
<dbReference type="RefSeq" id="WP_134753552.1">
    <property type="nucleotide sequence ID" value="NZ_MYFO02000013.1"/>
</dbReference>
<dbReference type="InterPro" id="IPR001524">
    <property type="entry name" value="Glyco_hydro_6_CS"/>
</dbReference>
<dbReference type="PANTHER" id="PTHR34876">
    <property type="match status" value="1"/>
</dbReference>
<evidence type="ECO:0000259" key="11">
    <source>
        <dbReference type="SMART" id="SM00458"/>
    </source>
</evidence>
<evidence type="ECO:0000313" key="13">
    <source>
        <dbReference type="Proteomes" id="UP000298246"/>
    </source>
</evidence>
<evidence type="ECO:0000256" key="1">
    <source>
        <dbReference type="ARBA" id="ARBA00022729"/>
    </source>
</evidence>
<keyword evidence="7 9" id="KW-0624">Polysaccharide degradation</keyword>
<gene>
    <name evidence="12" type="ORF">B5M42_13200</name>
</gene>
<dbReference type="Gene3D" id="2.60.40.10">
    <property type="entry name" value="Immunoglobulins"/>
    <property type="match status" value="1"/>
</dbReference>
<dbReference type="InterPro" id="IPR036116">
    <property type="entry name" value="FN3_sf"/>
</dbReference>
<keyword evidence="2 9" id="KW-0378">Hydrolase</keyword>